<organism evidence="2 3">
    <name type="scientific">Dreissena polymorpha</name>
    <name type="common">Zebra mussel</name>
    <name type="synonym">Mytilus polymorpha</name>
    <dbReference type="NCBI Taxonomy" id="45954"/>
    <lineage>
        <taxon>Eukaryota</taxon>
        <taxon>Metazoa</taxon>
        <taxon>Spiralia</taxon>
        <taxon>Lophotrochozoa</taxon>
        <taxon>Mollusca</taxon>
        <taxon>Bivalvia</taxon>
        <taxon>Autobranchia</taxon>
        <taxon>Heteroconchia</taxon>
        <taxon>Euheterodonta</taxon>
        <taxon>Imparidentia</taxon>
        <taxon>Neoheterodontei</taxon>
        <taxon>Myida</taxon>
        <taxon>Dreissenoidea</taxon>
        <taxon>Dreissenidae</taxon>
        <taxon>Dreissena</taxon>
    </lineage>
</organism>
<dbReference type="AlphaFoldDB" id="A0A9D4NMC0"/>
<accession>A0A9D4NMC0</accession>
<name>A0A9D4NMC0_DREPO</name>
<evidence type="ECO:0000313" key="3">
    <source>
        <dbReference type="Proteomes" id="UP000828390"/>
    </source>
</evidence>
<dbReference type="Proteomes" id="UP000828390">
    <property type="component" value="Unassembled WGS sequence"/>
</dbReference>
<sequence>MTEQNSTEQCRAQLNRTVQSRNDYKRTAQSRTDQCRGEHTSGEQCWTPLCRTEKSMGSRQQTSAHERQAEQGR</sequence>
<reference evidence="2" key="1">
    <citation type="journal article" date="2019" name="bioRxiv">
        <title>The Genome of the Zebra Mussel, Dreissena polymorpha: A Resource for Invasive Species Research.</title>
        <authorList>
            <person name="McCartney M.A."/>
            <person name="Auch B."/>
            <person name="Kono T."/>
            <person name="Mallez S."/>
            <person name="Zhang Y."/>
            <person name="Obille A."/>
            <person name="Becker A."/>
            <person name="Abrahante J.E."/>
            <person name="Garbe J."/>
            <person name="Badalamenti J.P."/>
            <person name="Herman A."/>
            <person name="Mangelson H."/>
            <person name="Liachko I."/>
            <person name="Sullivan S."/>
            <person name="Sone E.D."/>
            <person name="Koren S."/>
            <person name="Silverstein K.A.T."/>
            <person name="Beckman K.B."/>
            <person name="Gohl D.M."/>
        </authorList>
    </citation>
    <scope>NUCLEOTIDE SEQUENCE</scope>
    <source>
        <strain evidence="2">Duluth1</strain>
        <tissue evidence="2">Whole animal</tissue>
    </source>
</reference>
<dbReference type="EMBL" id="JAIWYP010000001">
    <property type="protein sequence ID" value="KAH3898115.1"/>
    <property type="molecule type" value="Genomic_DNA"/>
</dbReference>
<feature type="compositionally biased region" description="Polar residues" evidence="1">
    <location>
        <begin position="23"/>
        <end position="32"/>
    </location>
</feature>
<keyword evidence="3" id="KW-1185">Reference proteome</keyword>
<feature type="region of interest" description="Disordered" evidence="1">
    <location>
        <begin position="52"/>
        <end position="73"/>
    </location>
</feature>
<reference evidence="2" key="2">
    <citation type="submission" date="2020-11" db="EMBL/GenBank/DDBJ databases">
        <authorList>
            <person name="McCartney M.A."/>
            <person name="Auch B."/>
            <person name="Kono T."/>
            <person name="Mallez S."/>
            <person name="Becker A."/>
            <person name="Gohl D.M."/>
            <person name="Silverstein K.A.T."/>
            <person name="Koren S."/>
            <person name="Bechman K.B."/>
            <person name="Herman A."/>
            <person name="Abrahante J.E."/>
            <person name="Garbe J."/>
        </authorList>
    </citation>
    <scope>NUCLEOTIDE SEQUENCE</scope>
    <source>
        <strain evidence="2">Duluth1</strain>
        <tissue evidence="2">Whole animal</tissue>
    </source>
</reference>
<feature type="region of interest" description="Disordered" evidence="1">
    <location>
        <begin position="23"/>
        <end position="42"/>
    </location>
</feature>
<gene>
    <name evidence="2" type="ORF">DPMN_022318</name>
</gene>
<evidence type="ECO:0000256" key="1">
    <source>
        <dbReference type="SAM" id="MobiDB-lite"/>
    </source>
</evidence>
<protein>
    <submittedName>
        <fullName evidence="2">Uncharacterized protein</fullName>
    </submittedName>
</protein>
<proteinExistence type="predicted"/>
<feature type="compositionally biased region" description="Basic and acidic residues" evidence="1">
    <location>
        <begin position="64"/>
        <end position="73"/>
    </location>
</feature>
<comment type="caution">
    <text evidence="2">The sequence shown here is derived from an EMBL/GenBank/DDBJ whole genome shotgun (WGS) entry which is preliminary data.</text>
</comment>
<evidence type="ECO:0000313" key="2">
    <source>
        <dbReference type="EMBL" id="KAH3898115.1"/>
    </source>
</evidence>